<protein>
    <submittedName>
        <fullName evidence="8">MFS transporter</fullName>
    </submittedName>
</protein>
<keyword evidence="2" id="KW-1003">Cell membrane</keyword>
<keyword evidence="3 6" id="KW-0812">Transmembrane</keyword>
<name>A0ABN5WJL5_9SPHN</name>
<evidence type="ECO:0000313" key="9">
    <source>
        <dbReference type="Proteomes" id="UP001059971"/>
    </source>
</evidence>
<keyword evidence="5 6" id="KW-0472">Membrane</keyword>
<evidence type="ECO:0000256" key="4">
    <source>
        <dbReference type="ARBA" id="ARBA00022989"/>
    </source>
</evidence>
<feature type="domain" description="Major facilitator superfamily (MFS) profile" evidence="7">
    <location>
        <begin position="14"/>
        <end position="412"/>
    </location>
</feature>
<feature type="transmembrane region" description="Helical" evidence="6">
    <location>
        <begin position="81"/>
        <end position="104"/>
    </location>
</feature>
<evidence type="ECO:0000256" key="3">
    <source>
        <dbReference type="ARBA" id="ARBA00022692"/>
    </source>
</evidence>
<feature type="transmembrane region" description="Helical" evidence="6">
    <location>
        <begin position="348"/>
        <end position="366"/>
    </location>
</feature>
<dbReference type="InterPro" id="IPR011701">
    <property type="entry name" value="MFS"/>
</dbReference>
<dbReference type="PROSITE" id="PS50850">
    <property type="entry name" value="MFS"/>
    <property type="match status" value="1"/>
</dbReference>
<dbReference type="Proteomes" id="UP001059971">
    <property type="component" value="Chromosome 2"/>
</dbReference>
<comment type="subcellular location">
    <subcellularLocation>
        <location evidence="1">Cell membrane</location>
        <topology evidence="1">Multi-pass membrane protein</topology>
    </subcellularLocation>
</comment>
<feature type="transmembrane region" description="Helical" evidence="6">
    <location>
        <begin position="315"/>
        <end position="336"/>
    </location>
</feature>
<evidence type="ECO:0000313" key="8">
    <source>
        <dbReference type="EMBL" id="BBF72250.1"/>
    </source>
</evidence>
<dbReference type="InterPro" id="IPR050189">
    <property type="entry name" value="MFS_Efflux_Transporters"/>
</dbReference>
<dbReference type="SUPFAM" id="SSF103473">
    <property type="entry name" value="MFS general substrate transporter"/>
    <property type="match status" value="1"/>
</dbReference>
<dbReference type="PANTHER" id="PTHR43124">
    <property type="entry name" value="PURINE EFFLUX PUMP PBUE"/>
    <property type="match status" value="1"/>
</dbReference>
<feature type="transmembrane region" description="Helical" evidence="6">
    <location>
        <begin position="12"/>
        <end position="28"/>
    </location>
</feature>
<gene>
    <name evidence="8" type="ORF">SBA_ch2_7830</name>
</gene>
<dbReference type="RefSeq" id="WP_261937090.1">
    <property type="nucleotide sequence ID" value="NZ_AP018818.1"/>
</dbReference>
<sequence>MSGPRGRARRPAYTLALLTCVYFFYLLDRNAVLVTQELFKAEFHLSDTQVGLATGLSYGVFYALVGLPLGFMIDRTNRSRLLGALVAIWSGGTMLCALAGQFWHLAVSRAIVGAAESGGSPTSLSILSDLYPPEKRATVSSIFFAGAGVGGIVSFLVGGYIAQHFGWRAVFFVYGAPGLLLAALIWLTVPEPKRRAITDTSVARGFWTTARGLIQDRALLPVYCGSVLYTLSMSGVGSWMVPYLMRVHHLPVATAGVTVALAFGLLATLGSIGFGFASDWFERKRKGGMLTALAIAALFNGGAGIALAVSQYFPVALACFALWGVSALVYSGPANAGIAGLAPERARGVGFALFAVLCNLIGSGLGPLLTGLLSDWLAPALGARSISAAIGVLATVQLGAAVAFFLAARQWRARQQV</sequence>
<dbReference type="PANTHER" id="PTHR43124:SF3">
    <property type="entry name" value="CHLORAMPHENICOL EFFLUX PUMP RV0191"/>
    <property type="match status" value="1"/>
</dbReference>
<reference evidence="8" key="1">
    <citation type="submission" date="2018-07" db="EMBL/GenBank/DDBJ databases">
        <title>Complete genome sequence of Sphingomonas bisphenolicum strain AO1, a bisphenol A degradative bacterium isolated from Japanese farm field.</title>
        <authorList>
            <person name="Murakami M."/>
            <person name="Koh M."/>
            <person name="Koba S."/>
            <person name="Matsumura Y."/>
        </authorList>
    </citation>
    <scope>NUCLEOTIDE SEQUENCE</scope>
    <source>
        <strain evidence="8">AO1</strain>
    </source>
</reference>
<evidence type="ECO:0000256" key="6">
    <source>
        <dbReference type="SAM" id="Phobius"/>
    </source>
</evidence>
<dbReference type="Pfam" id="PF07690">
    <property type="entry name" value="MFS_1"/>
    <property type="match status" value="1"/>
</dbReference>
<evidence type="ECO:0000256" key="1">
    <source>
        <dbReference type="ARBA" id="ARBA00004651"/>
    </source>
</evidence>
<evidence type="ECO:0000259" key="7">
    <source>
        <dbReference type="PROSITE" id="PS50850"/>
    </source>
</evidence>
<feature type="transmembrane region" description="Helical" evidence="6">
    <location>
        <begin position="386"/>
        <end position="408"/>
    </location>
</feature>
<feature type="transmembrane region" description="Helical" evidence="6">
    <location>
        <begin position="169"/>
        <end position="189"/>
    </location>
</feature>
<accession>A0ABN5WJL5</accession>
<feature type="transmembrane region" description="Helical" evidence="6">
    <location>
        <begin position="110"/>
        <end position="130"/>
    </location>
</feature>
<feature type="transmembrane region" description="Helical" evidence="6">
    <location>
        <begin position="289"/>
        <end position="309"/>
    </location>
</feature>
<dbReference type="InterPro" id="IPR020846">
    <property type="entry name" value="MFS_dom"/>
</dbReference>
<feature type="transmembrane region" description="Helical" evidence="6">
    <location>
        <begin position="253"/>
        <end position="277"/>
    </location>
</feature>
<feature type="transmembrane region" description="Helical" evidence="6">
    <location>
        <begin position="142"/>
        <end position="163"/>
    </location>
</feature>
<proteinExistence type="predicted"/>
<organism evidence="8 9">
    <name type="scientific">Sphingomonas bisphenolicum</name>
    <dbReference type="NCBI Taxonomy" id="296544"/>
    <lineage>
        <taxon>Bacteria</taxon>
        <taxon>Pseudomonadati</taxon>
        <taxon>Pseudomonadota</taxon>
        <taxon>Alphaproteobacteria</taxon>
        <taxon>Sphingomonadales</taxon>
        <taxon>Sphingomonadaceae</taxon>
        <taxon>Sphingomonas</taxon>
    </lineage>
</organism>
<keyword evidence="9" id="KW-1185">Reference proteome</keyword>
<evidence type="ECO:0000256" key="5">
    <source>
        <dbReference type="ARBA" id="ARBA00023136"/>
    </source>
</evidence>
<dbReference type="EMBL" id="AP018818">
    <property type="protein sequence ID" value="BBF72250.1"/>
    <property type="molecule type" value="Genomic_DNA"/>
</dbReference>
<feature type="transmembrane region" description="Helical" evidence="6">
    <location>
        <begin position="220"/>
        <end position="241"/>
    </location>
</feature>
<evidence type="ECO:0000256" key="2">
    <source>
        <dbReference type="ARBA" id="ARBA00022475"/>
    </source>
</evidence>
<feature type="transmembrane region" description="Helical" evidence="6">
    <location>
        <begin position="48"/>
        <end position="69"/>
    </location>
</feature>
<keyword evidence="4 6" id="KW-1133">Transmembrane helix</keyword>
<dbReference type="InterPro" id="IPR036259">
    <property type="entry name" value="MFS_trans_sf"/>
</dbReference>
<dbReference type="Gene3D" id="1.20.1250.20">
    <property type="entry name" value="MFS general substrate transporter like domains"/>
    <property type="match status" value="2"/>
</dbReference>